<comment type="caution">
    <text evidence="2">The sequence shown here is derived from an EMBL/GenBank/DDBJ whole genome shotgun (WGS) entry which is preliminary data.</text>
</comment>
<dbReference type="EMBL" id="BGZK01000044">
    <property type="protein sequence ID" value="GBP11110.1"/>
    <property type="molecule type" value="Genomic_DNA"/>
</dbReference>
<evidence type="ECO:0000313" key="3">
    <source>
        <dbReference type="Proteomes" id="UP000299102"/>
    </source>
</evidence>
<evidence type="ECO:0000256" key="1">
    <source>
        <dbReference type="SAM" id="MobiDB-lite"/>
    </source>
</evidence>
<gene>
    <name evidence="2" type="ORF">EVAR_79768_1</name>
</gene>
<proteinExistence type="predicted"/>
<reference evidence="2 3" key="1">
    <citation type="journal article" date="2019" name="Commun. Biol.">
        <title>The bagworm genome reveals a unique fibroin gene that provides high tensile strength.</title>
        <authorList>
            <person name="Kono N."/>
            <person name="Nakamura H."/>
            <person name="Ohtoshi R."/>
            <person name="Tomita M."/>
            <person name="Numata K."/>
            <person name="Arakawa K."/>
        </authorList>
    </citation>
    <scope>NUCLEOTIDE SEQUENCE [LARGE SCALE GENOMIC DNA]</scope>
</reference>
<dbReference type="Proteomes" id="UP000299102">
    <property type="component" value="Unassembled WGS sequence"/>
</dbReference>
<feature type="region of interest" description="Disordered" evidence="1">
    <location>
        <begin position="1"/>
        <end position="24"/>
    </location>
</feature>
<evidence type="ECO:0000313" key="2">
    <source>
        <dbReference type="EMBL" id="GBP11110.1"/>
    </source>
</evidence>
<sequence length="77" mass="8717">MSCRTFAHRAPTSRGAPPPTNKRGTWILSGPCQPNVGQPLLKTCPQCDIPRDLRRNAFPEAWNELSDSIRARWSFRP</sequence>
<dbReference type="AlphaFoldDB" id="A0A4C1TBZ9"/>
<keyword evidence="3" id="KW-1185">Reference proteome</keyword>
<organism evidence="2 3">
    <name type="scientific">Eumeta variegata</name>
    <name type="common">Bagworm moth</name>
    <name type="synonym">Eumeta japonica</name>
    <dbReference type="NCBI Taxonomy" id="151549"/>
    <lineage>
        <taxon>Eukaryota</taxon>
        <taxon>Metazoa</taxon>
        <taxon>Ecdysozoa</taxon>
        <taxon>Arthropoda</taxon>
        <taxon>Hexapoda</taxon>
        <taxon>Insecta</taxon>
        <taxon>Pterygota</taxon>
        <taxon>Neoptera</taxon>
        <taxon>Endopterygota</taxon>
        <taxon>Lepidoptera</taxon>
        <taxon>Glossata</taxon>
        <taxon>Ditrysia</taxon>
        <taxon>Tineoidea</taxon>
        <taxon>Psychidae</taxon>
        <taxon>Oiketicinae</taxon>
        <taxon>Eumeta</taxon>
    </lineage>
</organism>
<protein>
    <submittedName>
        <fullName evidence="2">Uncharacterized protein</fullName>
    </submittedName>
</protein>
<name>A0A4C1TBZ9_EUMVA</name>
<accession>A0A4C1TBZ9</accession>